<organism evidence="2 3">
    <name type="scientific">Streblomastix strix</name>
    <dbReference type="NCBI Taxonomy" id="222440"/>
    <lineage>
        <taxon>Eukaryota</taxon>
        <taxon>Metamonada</taxon>
        <taxon>Preaxostyla</taxon>
        <taxon>Oxymonadida</taxon>
        <taxon>Streblomastigidae</taxon>
        <taxon>Streblomastix</taxon>
    </lineage>
</organism>
<evidence type="ECO:0000313" key="2">
    <source>
        <dbReference type="EMBL" id="KAA6401043.1"/>
    </source>
</evidence>
<evidence type="ECO:0000256" key="1">
    <source>
        <dbReference type="SAM" id="Phobius"/>
    </source>
</evidence>
<dbReference type="AlphaFoldDB" id="A0A5J4X213"/>
<accession>A0A5J4X213</accession>
<keyword evidence="1" id="KW-1133">Transmembrane helix</keyword>
<sequence length="147" mass="16697">MKRRLVTEDTYIIFELYLLKLSSGIGALLSLPSVSRNLPQLLQFGESSNSFTMFGSKFSLKLLISFVESTFVFLMLPPEILDFSVPSNRISALKIIPMRSDELKLVKFESDIINKFFKGEIIGYLCKTEQEGEILVSDYPKKSTLLL</sequence>
<gene>
    <name evidence="2" type="ORF">EZS28_003436</name>
</gene>
<dbReference type="EMBL" id="SNRW01000455">
    <property type="protein sequence ID" value="KAA6401043.1"/>
    <property type="molecule type" value="Genomic_DNA"/>
</dbReference>
<evidence type="ECO:0000313" key="3">
    <source>
        <dbReference type="Proteomes" id="UP000324800"/>
    </source>
</evidence>
<dbReference type="Proteomes" id="UP000324800">
    <property type="component" value="Unassembled WGS sequence"/>
</dbReference>
<keyword evidence="1" id="KW-0472">Membrane</keyword>
<feature type="transmembrane region" description="Helical" evidence="1">
    <location>
        <begin position="12"/>
        <end position="31"/>
    </location>
</feature>
<keyword evidence="1" id="KW-0812">Transmembrane</keyword>
<comment type="caution">
    <text evidence="2">The sequence shown here is derived from an EMBL/GenBank/DDBJ whole genome shotgun (WGS) entry which is preliminary data.</text>
</comment>
<proteinExistence type="predicted"/>
<protein>
    <submittedName>
        <fullName evidence="2">Uncharacterized protein</fullName>
    </submittedName>
</protein>
<name>A0A5J4X213_9EUKA</name>
<reference evidence="2 3" key="1">
    <citation type="submission" date="2019-03" db="EMBL/GenBank/DDBJ databases">
        <title>Single cell metagenomics reveals metabolic interactions within the superorganism composed of flagellate Streblomastix strix and complex community of Bacteroidetes bacteria on its surface.</title>
        <authorList>
            <person name="Treitli S.C."/>
            <person name="Kolisko M."/>
            <person name="Husnik F."/>
            <person name="Keeling P."/>
            <person name="Hampl V."/>
        </authorList>
    </citation>
    <scope>NUCLEOTIDE SEQUENCE [LARGE SCALE GENOMIC DNA]</scope>
    <source>
        <strain evidence="2">ST1C</strain>
    </source>
</reference>